<evidence type="ECO:0000313" key="3">
    <source>
        <dbReference type="Proteomes" id="UP000601055"/>
    </source>
</evidence>
<evidence type="ECO:0000256" key="1">
    <source>
        <dbReference type="SAM" id="MobiDB-lite"/>
    </source>
</evidence>
<gene>
    <name evidence="2" type="ORF">GM921_03155</name>
</gene>
<keyword evidence="3" id="KW-1185">Reference proteome</keyword>
<proteinExistence type="predicted"/>
<dbReference type="Proteomes" id="UP000601055">
    <property type="component" value="Unassembled WGS sequence"/>
</dbReference>
<feature type="region of interest" description="Disordered" evidence="1">
    <location>
        <begin position="160"/>
        <end position="181"/>
    </location>
</feature>
<reference evidence="2" key="1">
    <citation type="submission" date="2019-11" db="EMBL/GenBank/DDBJ databases">
        <title>Description of Pedobacter sp. LMG 31464T.</title>
        <authorList>
            <person name="Carlier A."/>
            <person name="Qi S."/>
            <person name="Vandamme P."/>
        </authorList>
    </citation>
    <scope>NUCLEOTIDE SEQUENCE</scope>
    <source>
        <strain evidence="2">LMG 31464</strain>
    </source>
</reference>
<name>A0A923DXV7_9SPHI</name>
<organism evidence="2 3">
    <name type="scientific">Pedobacter planticolens</name>
    <dbReference type="NCBI Taxonomy" id="2679964"/>
    <lineage>
        <taxon>Bacteria</taxon>
        <taxon>Pseudomonadati</taxon>
        <taxon>Bacteroidota</taxon>
        <taxon>Sphingobacteriia</taxon>
        <taxon>Sphingobacteriales</taxon>
        <taxon>Sphingobacteriaceae</taxon>
        <taxon>Pedobacter</taxon>
    </lineage>
</organism>
<sequence length="369" mass="40960">MKNLIILFLFIVGTMAAKAQIKPRVEDESVFIRKNRKEVRLPQGDAKTELAKKIAEIVKPVIDKLGKLMDTDPATYKAYQQDIKAIADAKTMEEKRSGIANVSKKYYPFIKKIWDEANIDEGYYQTKIKGLFPDNVKDKIKFSEFLRFEYELAKPVQGYTPGGGVSQTPNTPPIITKPDDPNPFRCFDEIPSSGVLFDESKSGIGFTDHWYGEFNETDRTNAIHTSTVGNGPWGSYSSAGITLDTVSIPGRFPQDSRRLQATKSYKWIGSAYAISVLGTSLGFYYETPFYGESFGDWQTEVGVCSPITFVLYSERNLTKTYSVIKQKPVGNFLAFGFGAANFSGASGLLTFGGAQSTVAGTKWTLCEIP</sequence>
<protein>
    <submittedName>
        <fullName evidence="2">Uncharacterized protein</fullName>
    </submittedName>
</protein>
<accession>A0A923DXV7</accession>
<evidence type="ECO:0000313" key="2">
    <source>
        <dbReference type="EMBL" id="MBB2144468.1"/>
    </source>
</evidence>
<dbReference type="RefSeq" id="WP_182921157.1">
    <property type="nucleotide sequence ID" value="NZ_WNXD01000001.1"/>
</dbReference>
<dbReference type="EMBL" id="WNXD01000001">
    <property type="protein sequence ID" value="MBB2144468.1"/>
    <property type="molecule type" value="Genomic_DNA"/>
</dbReference>
<dbReference type="AlphaFoldDB" id="A0A923DXV7"/>
<comment type="caution">
    <text evidence="2">The sequence shown here is derived from an EMBL/GenBank/DDBJ whole genome shotgun (WGS) entry which is preliminary data.</text>
</comment>